<evidence type="ECO:0000313" key="2">
    <source>
        <dbReference type="Proteomes" id="UP001236507"/>
    </source>
</evidence>
<dbReference type="InterPro" id="IPR034660">
    <property type="entry name" value="DinB/YfiT-like"/>
</dbReference>
<sequence length="168" mass="18996">MRSKGISLEIIAQLKDLLSTMDTAQYTQPLTVFSGSSVGQHVRHTVEFFQCFILGLEDGIVDYDARKRDFLIENSLTYTLDCLDTIVHKISSISDGQKPLLMATYYDSIIPEMVISNVQRELVYLIEHAIHHFALLRIGIQENFPEISLASDFGVAYSTIKYRESISA</sequence>
<name>A0ABT6YC77_9BACT</name>
<reference evidence="1 2" key="1">
    <citation type="submission" date="2023-05" db="EMBL/GenBank/DDBJ databases">
        <title>Novel species of genus Flectobacillus isolated from stream in China.</title>
        <authorList>
            <person name="Lu H."/>
        </authorList>
    </citation>
    <scope>NUCLEOTIDE SEQUENCE [LARGE SCALE GENOMIC DNA]</scope>
    <source>
        <strain evidence="1 2">KCTC 42575</strain>
    </source>
</reference>
<comment type="caution">
    <text evidence="1">The sequence shown here is derived from an EMBL/GenBank/DDBJ whole genome shotgun (WGS) entry which is preliminary data.</text>
</comment>
<dbReference type="EMBL" id="JASHIF010000018">
    <property type="protein sequence ID" value="MDI9861198.1"/>
    <property type="molecule type" value="Genomic_DNA"/>
</dbReference>
<evidence type="ECO:0008006" key="3">
    <source>
        <dbReference type="Google" id="ProtNLM"/>
    </source>
</evidence>
<accession>A0ABT6YC77</accession>
<organism evidence="1 2">
    <name type="scientific">Flectobacillus roseus</name>
    <dbReference type="NCBI Taxonomy" id="502259"/>
    <lineage>
        <taxon>Bacteria</taxon>
        <taxon>Pseudomonadati</taxon>
        <taxon>Bacteroidota</taxon>
        <taxon>Cytophagia</taxon>
        <taxon>Cytophagales</taxon>
        <taxon>Flectobacillaceae</taxon>
        <taxon>Flectobacillus</taxon>
    </lineage>
</organism>
<proteinExistence type="predicted"/>
<evidence type="ECO:0000313" key="1">
    <source>
        <dbReference type="EMBL" id="MDI9861198.1"/>
    </source>
</evidence>
<dbReference type="RefSeq" id="WP_283345689.1">
    <property type="nucleotide sequence ID" value="NZ_JASHIF010000018.1"/>
</dbReference>
<dbReference type="SUPFAM" id="SSF109854">
    <property type="entry name" value="DinB/YfiT-like putative metalloenzymes"/>
    <property type="match status" value="1"/>
</dbReference>
<dbReference type="PANTHER" id="PTHR39473">
    <property type="match status" value="1"/>
</dbReference>
<dbReference type="PANTHER" id="PTHR39473:SF1">
    <property type="entry name" value="DINB-LIKE DOMAIN-CONTAINING PROTEIN"/>
    <property type="match status" value="1"/>
</dbReference>
<protein>
    <recommendedName>
        <fullName evidence="3">DinB family protein</fullName>
    </recommendedName>
</protein>
<gene>
    <name evidence="1" type="ORF">QM524_18415</name>
</gene>
<dbReference type="Proteomes" id="UP001236507">
    <property type="component" value="Unassembled WGS sequence"/>
</dbReference>
<keyword evidence="2" id="KW-1185">Reference proteome</keyword>